<proteinExistence type="predicted"/>
<feature type="non-terminal residue" evidence="1">
    <location>
        <position position="1"/>
    </location>
</feature>
<gene>
    <name evidence="1" type="ORF">TSPGSL018_19749</name>
</gene>
<name>A0A061QVQ2_9CHLO</name>
<sequence length="175" mass="19568">VLLSCMRISTCHVFRYNLYPVSCPTSFVMTSSSAEFCSVEHENQDRFVLEPQYCGMSRSHDNGVLLVQPDLQEFKTTNVSNSLLCEEPSRIDTRRSAWSEPAVAEPRSHSQLWNSIKNTALWLEEGLAELLGVNESKYEWAIVERAYQQRKISASFSGSNGIEAALSPSAPGSSR</sequence>
<evidence type="ECO:0000313" key="1">
    <source>
        <dbReference type="EMBL" id="JAC63788.1"/>
    </source>
</evidence>
<reference evidence="1" key="1">
    <citation type="submission" date="2014-05" db="EMBL/GenBank/DDBJ databases">
        <title>The transcriptome of the halophilic microalga Tetraselmis sp. GSL018 isolated from the Great Salt Lake, Utah.</title>
        <authorList>
            <person name="Jinkerson R.E."/>
            <person name="D'Adamo S."/>
            <person name="Posewitz M.C."/>
        </authorList>
    </citation>
    <scope>NUCLEOTIDE SEQUENCE</scope>
    <source>
        <strain evidence="1">GSL018</strain>
    </source>
</reference>
<organism evidence="1">
    <name type="scientific">Tetraselmis sp. GSL018</name>
    <dbReference type="NCBI Taxonomy" id="582737"/>
    <lineage>
        <taxon>Eukaryota</taxon>
        <taxon>Viridiplantae</taxon>
        <taxon>Chlorophyta</taxon>
        <taxon>core chlorophytes</taxon>
        <taxon>Chlorodendrophyceae</taxon>
        <taxon>Chlorodendrales</taxon>
        <taxon>Chlorodendraceae</taxon>
        <taxon>Tetraselmis</taxon>
    </lineage>
</organism>
<dbReference type="EMBL" id="GBEZ01023079">
    <property type="protein sequence ID" value="JAC63788.1"/>
    <property type="molecule type" value="Transcribed_RNA"/>
</dbReference>
<accession>A0A061QVQ2</accession>
<dbReference type="AlphaFoldDB" id="A0A061QVQ2"/>
<protein>
    <submittedName>
        <fullName evidence="1">Uncharacterized protein</fullName>
    </submittedName>
</protein>